<evidence type="ECO:0000256" key="11">
    <source>
        <dbReference type="ARBA" id="ARBA00030126"/>
    </source>
</evidence>
<evidence type="ECO:0000256" key="9">
    <source>
        <dbReference type="ARBA" id="ARBA00022801"/>
    </source>
</evidence>
<dbReference type="PANTHER" id="PTHR22930">
    <property type="match status" value="1"/>
</dbReference>
<organism evidence="14 15">
    <name type="scientific">Mytilus edulis</name>
    <name type="common">Blue mussel</name>
    <dbReference type="NCBI Taxonomy" id="6550"/>
    <lineage>
        <taxon>Eukaryota</taxon>
        <taxon>Metazoa</taxon>
        <taxon>Spiralia</taxon>
        <taxon>Lophotrochozoa</taxon>
        <taxon>Mollusca</taxon>
        <taxon>Bivalvia</taxon>
        <taxon>Autobranchia</taxon>
        <taxon>Pteriomorphia</taxon>
        <taxon>Mytilida</taxon>
        <taxon>Mytiloidea</taxon>
        <taxon>Mytilidae</taxon>
        <taxon>Mytilinae</taxon>
        <taxon>Mytilus</taxon>
    </lineage>
</organism>
<dbReference type="Proteomes" id="UP000683360">
    <property type="component" value="Unassembled WGS sequence"/>
</dbReference>
<dbReference type="InterPro" id="IPR045249">
    <property type="entry name" value="HARBI1-like"/>
</dbReference>
<evidence type="ECO:0000256" key="4">
    <source>
        <dbReference type="ARBA" id="ARBA00006958"/>
    </source>
</evidence>
<dbReference type="InterPro" id="IPR026103">
    <property type="entry name" value="HARBI1_animal"/>
</dbReference>
<keyword evidence="7" id="KW-0540">Nuclease</keyword>
<feature type="domain" description="DDE Tnp4" evidence="13">
    <location>
        <begin position="146"/>
        <end position="297"/>
    </location>
</feature>
<dbReference type="PRINTS" id="PR02086">
    <property type="entry name" value="PUTNUCHARBI1"/>
</dbReference>
<protein>
    <recommendedName>
        <fullName evidence="5">Putative nuclease HARBI1</fullName>
    </recommendedName>
    <alternativeName>
        <fullName evidence="11">Harbinger transposase-derived nuclease</fullName>
    </alternativeName>
</protein>
<dbReference type="OrthoDB" id="6119134at2759"/>
<reference evidence="14" key="1">
    <citation type="submission" date="2021-03" db="EMBL/GenBank/DDBJ databases">
        <authorList>
            <person name="Bekaert M."/>
        </authorList>
    </citation>
    <scope>NUCLEOTIDE SEQUENCE</scope>
</reference>
<evidence type="ECO:0000256" key="3">
    <source>
        <dbReference type="ARBA" id="ARBA00004496"/>
    </source>
</evidence>
<name>A0A8S3RVQ4_MYTED</name>
<dbReference type="PANTHER" id="PTHR22930:SF85">
    <property type="entry name" value="GH03217P-RELATED"/>
    <property type="match status" value="1"/>
</dbReference>
<dbReference type="GO" id="GO:0005737">
    <property type="term" value="C:cytoplasm"/>
    <property type="evidence" value="ECO:0007669"/>
    <property type="project" value="UniProtKB-SubCell"/>
</dbReference>
<gene>
    <name evidence="14" type="ORF">MEDL_24367</name>
</gene>
<evidence type="ECO:0000256" key="1">
    <source>
        <dbReference type="ARBA" id="ARBA00001968"/>
    </source>
</evidence>
<comment type="similarity">
    <text evidence="4">Belongs to the HARBI1 family.</text>
</comment>
<dbReference type="EMBL" id="CAJPWZ010001229">
    <property type="protein sequence ID" value="CAG2210323.1"/>
    <property type="molecule type" value="Genomic_DNA"/>
</dbReference>
<evidence type="ECO:0000256" key="7">
    <source>
        <dbReference type="ARBA" id="ARBA00022722"/>
    </source>
</evidence>
<dbReference type="GO" id="GO:0004518">
    <property type="term" value="F:nuclease activity"/>
    <property type="evidence" value="ECO:0007669"/>
    <property type="project" value="UniProtKB-KW"/>
</dbReference>
<proteinExistence type="inferred from homology"/>
<comment type="subcellular location">
    <subcellularLocation>
        <location evidence="3">Cytoplasm</location>
    </subcellularLocation>
    <subcellularLocation>
        <location evidence="2">Nucleus</location>
    </subcellularLocation>
</comment>
<evidence type="ECO:0000259" key="13">
    <source>
        <dbReference type="Pfam" id="PF13359"/>
    </source>
</evidence>
<dbReference type="GO" id="GO:0046872">
    <property type="term" value="F:metal ion binding"/>
    <property type="evidence" value="ECO:0007669"/>
    <property type="project" value="UniProtKB-KW"/>
</dbReference>
<evidence type="ECO:0000256" key="10">
    <source>
        <dbReference type="ARBA" id="ARBA00023242"/>
    </source>
</evidence>
<dbReference type="InterPro" id="IPR027806">
    <property type="entry name" value="HARBI1_dom"/>
</dbReference>
<evidence type="ECO:0000256" key="2">
    <source>
        <dbReference type="ARBA" id="ARBA00004123"/>
    </source>
</evidence>
<keyword evidence="6" id="KW-0963">Cytoplasm</keyword>
<evidence type="ECO:0000256" key="6">
    <source>
        <dbReference type="ARBA" id="ARBA00022490"/>
    </source>
</evidence>
<sequence length="340" mass="38540">MAAPVFNIPNVKVRKPRVFRGGNNLTNLTEREMRERYRFGRETFDFLVDLLGKDLQRGTMKKTALTVEEQLSIALRFYASGSFLQVIGDTLGYDKSTVSRAVDDVTNAILARKKDFISFPTSKADIDEVKLGFHEQANFPHVVGCIDCTHVRIQRPTEDEPAFVNRKNFSSINVQAVCNHEGKFTQITADWPGSVHDSHIFKTSSICKHLEENHKGLVDGVLLGDSGYMCRPFLLTPYNNPQEPHQERFNGSHVSTRSLIERTFGVWKRRFHVLHSEIRMKPDKVCRIIGACAVLHNIAVLRKEPLDETPCNNPPPVPVNAYNGPQDGKSVRDYIARSFF</sequence>
<comment type="caution">
    <text evidence="14">The sequence shown here is derived from an EMBL/GenBank/DDBJ whole genome shotgun (WGS) entry which is preliminary data.</text>
</comment>
<comment type="function">
    <text evidence="12">Transposase-derived protein that may have nuclease activity. Does not have transposase activity.</text>
</comment>
<accession>A0A8S3RVQ4</accession>
<dbReference type="GO" id="GO:0005634">
    <property type="term" value="C:nucleus"/>
    <property type="evidence" value="ECO:0007669"/>
    <property type="project" value="UniProtKB-SubCell"/>
</dbReference>
<evidence type="ECO:0000313" key="15">
    <source>
        <dbReference type="Proteomes" id="UP000683360"/>
    </source>
</evidence>
<keyword evidence="8" id="KW-0479">Metal-binding</keyword>
<evidence type="ECO:0000313" key="14">
    <source>
        <dbReference type="EMBL" id="CAG2210323.1"/>
    </source>
</evidence>
<comment type="cofactor">
    <cofactor evidence="1">
        <name>a divalent metal cation</name>
        <dbReference type="ChEBI" id="CHEBI:60240"/>
    </cofactor>
</comment>
<dbReference type="AlphaFoldDB" id="A0A8S3RVQ4"/>
<keyword evidence="15" id="KW-1185">Reference proteome</keyword>
<dbReference type="GO" id="GO:0016787">
    <property type="term" value="F:hydrolase activity"/>
    <property type="evidence" value="ECO:0007669"/>
    <property type="project" value="UniProtKB-KW"/>
</dbReference>
<dbReference type="Pfam" id="PF13359">
    <property type="entry name" value="DDE_Tnp_4"/>
    <property type="match status" value="1"/>
</dbReference>
<keyword evidence="9 14" id="KW-0378">Hydrolase</keyword>
<evidence type="ECO:0000256" key="5">
    <source>
        <dbReference type="ARBA" id="ARBA00015519"/>
    </source>
</evidence>
<evidence type="ECO:0000256" key="12">
    <source>
        <dbReference type="ARBA" id="ARBA00045850"/>
    </source>
</evidence>
<evidence type="ECO:0000256" key="8">
    <source>
        <dbReference type="ARBA" id="ARBA00022723"/>
    </source>
</evidence>
<keyword evidence="10" id="KW-0539">Nucleus</keyword>